<protein>
    <submittedName>
        <fullName evidence="3">DUF4224 domain-containing protein</fullName>
    </submittedName>
</protein>
<dbReference type="AlphaFoldDB" id="A0AB39CTZ6"/>
<proteinExistence type="predicted"/>
<name>A0AB39CTZ6_9BURK</name>
<organism evidence="3">
    <name type="scientific">Castellaniella ginsengisoli</name>
    <dbReference type="NCBI Taxonomy" id="546114"/>
    <lineage>
        <taxon>Bacteria</taxon>
        <taxon>Pseudomonadati</taxon>
        <taxon>Pseudomonadota</taxon>
        <taxon>Betaproteobacteria</taxon>
        <taxon>Burkholderiales</taxon>
        <taxon>Alcaligenaceae</taxon>
        <taxon>Castellaniella</taxon>
    </lineage>
</organism>
<dbReference type="InterPro" id="IPR025319">
    <property type="entry name" value="DUF4224"/>
</dbReference>
<reference evidence="3" key="1">
    <citation type="submission" date="2024-05" db="EMBL/GenBank/DDBJ databases">
        <authorList>
            <person name="Luo Y.-C."/>
            <person name="Nicholds J."/>
            <person name="Mortimer T."/>
            <person name="Maboni G."/>
        </authorList>
    </citation>
    <scope>NUCLEOTIDE SEQUENCE</scope>
    <source>
        <strain evidence="3">153271</strain>
    </source>
</reference>
<dbReference type="RefSeq" id="WP_368647917.1">
    <property type="nucleotide sequence ID" value="NZ_CP158253.1"/>
</dbReference>
<feature type="domain" description="DUF4224" evidence="2">
    <location>
        <begin position="5"/>
        <end position="44"/>
    </location>
</feature>
<dbReference type="Pfam" id="PF13986">
    <property type="entry name" value="DUF4224"/>
    <property type="match status" value="1"/>
</dbReference>
<sequence length="83" mass="8879">MLICTPEDLEQITGKTKYKAQLRALREMGIPHMARSTDGSPLVAVAVVETMLGVKVVSRGTPAPQLRRPAALRGSGHEATQKG</sequence>
<gene>
    <name evidence="3" type="ORF">ABRZ02_03370</name>
</gene>
<evidence type="ECO:0000256" key="1">
    <source>
        <dbReference type="SAM" id="MobiDB-lite"/>
    </source>
</evidence>
<dbReference type="EMBL" id="CP158253">
    <property type="protein sequence ID" value="XDJ45338.1"/>
    <property type="molecule type" value="Genomic_DNA"/>
</dbReference>
<evidence type="ECO:0000259" key="2">
    <source>
        <dbReference type="Pfam" id="PF13986"/>
    </source>
</evidence>
<accession>A0AB39CTZ6</accession>
<feature type="region of interest" description="Disordered" evidence="1">
    <location>
        <begin position="62"/>
        <end position="83"/>
    </location>
</feature>
<evidence type="ECO:0000313" key="3">
    <source>
        <dbReference type="EMBL" id="XDJ45338.1"/>
    </source>
</evidence>